<dbReference type="InterPro" id="IPR050091">
    <property type="entry name" value="PKS_NRPS_Biosynth_Enz"/>
</dbReference>
<dbReference type="PANTHER" id="PTHR43775:SF29">
    <property type="entry name" value="ASPERFURANONE POLYKETIDE SYNTHASE AFOG-RELATED"/>
    <property type="match status" value="1"/>
</dbReference>
<keyword evidence="1" id="KW-0596">Phosphopantetheine</keyword>
<keyword evidence="2" id="KW-0597">Phosphoprotein</keyword>
<evidence type="ECO:0000259" key="3">
    <source>
        <dbReference type="PROSITE" id="PS52004"/>
    </source>
</evidence>
<dbReference type="InterPro" id="IPR014030">
    <property type="entry name" value="Ketoacyl_synth_N"/>
</dbReference>
<evidence type="ECO:0000256" key="1">
    <source>
        <dbReference type="ARBA" id="ARBA00022450"/>
    </source>
</evidence>
<comment type="caution">
    <text evidence="4">The sequence shown here is derived from an EMBL/GenBank/DDBJ whole genome shotgun (WGS) entry which is preliminary data.</text>
</comment>
<evidence type="ECO:0000256" key="2">
    <source>
        <dbReference type="ARBA" id="ARBA00022553"/>
    </source>
</evidence>
<dbReference type="InterPro" id="IPR020841">
    <property type="entry name" value="PKS_Beta-ketoAc_synthase_dom"/>
</dbReference>
<dbReference type="AlphaFoldDB" id="A0A9P7ZSE5"/>
<dbReference type="GO" id="GO:0004312">
    <property type="term" value="F:fatty acid synthase activity"/>
    <property type="evidence" value="ECO:0007669"/>
    <property type="project" value="TreeGrafter"/>
</dbReference>
<evidence type="ECO:0000313" key="4">
    <source>
        <dbReference type="EMBL" id="KAG9256803.1"/>
    </source>
</evidence>
<dbReference type="SUPFAM" id="SSF53901">
    <property type="entry name" value="Thiolase-like"/>
    <property type="match status" value="1"/>
</dbReference>
<feature type="domain" description="Ketosynthase family 3 (KS3)" evidence="3">
    <location>
        <begin position="1"/>
        <end position="123"/>
    </location>
</feature>
<dbReference type="OrthoDB" id="329835at2759"/>
<dbReference type="RefSeq" id="XP_046120727.1">
    <property type="nucleotide sequence ID" value="XM_046264763.1"/>
</dbReference>
<dbReference type="EMBL" id="MU251247">
    <property type="protein sequence ID" value="KAG9256803.1"/>
    <property type="molecule type" value="Genomic_DNA"/>
</dbReference>
<proteinExistence type="predicted"/>
<dbReference type="Gene3D" id="3.40.47.10">
    <property type="match status" value="1"/>
</dbReference>
<dbReference type="PANTHER" id="PTHR43775">
    <property type="entry name" value="FATTY ACID SYNTHASE"/>
    <property type="match status" value="1"/>
</dbReference>
<dbReference type="GeneID" id="70295666"/>
<dbReference type="InterPro" id="IPR016039">
    <property type="entry name" value="Thiolase-like"/>
</dbReference>
<keyword evidence="5" id="KW-1185">Reference proteome</keyword>
<dbReference type="PROSITE" id="PS52004">
    <property type="entry name" value="KS3_2"/>
    <property type="match status" value="1"/>
</dbReference>
<reference evidence="4" key="1">
    <citation type="journal article" date="2021" name="IMA Fungus">
        <title>Genomic characterization of three marine fungi, including Emericellopsis atlantica sp. nov. with signatures of a generalist lifestyle and marine biomass degradation.</title>
        <authorList>
            <person name="Hagestad O.C."/>
            <person name="Hou L."/>
            <person name="Andersen J.H."/>
            <person name="Hansen E.H."/>
            <person name="Altermark B."/>
            <person name="Li C."/>
            <person name="Kuhnert E."/>
            <person name="Cox R.J."/>
            <person name="Crous P.W."/>
            <person name="Spatafora J.W."/>
            <person name="Lail K."/>
            <person name="Amirebrahimi M."/>
            <person name="Lipzen A."/>
            <person name="Pangilinan J."/>
            <person name="Andreopoulos W."/>
            <person name="Hayes R.D."/>
            <person name="Ng V."/>
            <person name="Grigoriev I.V."/>
            <person name="Jackson S.A."/>
            <person name="Sutton T.D.S."/>
            <person name="Dobson A.D.W."/>
            <person name="Rama T."/>
        </authorList>
    </citation>
    <scope>NUCLEOTIDE SEQUENCE</scope>
    <source>
        <strain evidence="4">TS7</strain>
    </source>
</reference>
<accession>A0A9P7ZSE5</accession>
<dbReference type="Pfam" id="PF00109">
    <property type="entry name" value="ketoacyl-synt"/>
    <property type="match status" value="1"/>
</dbReference>
<sequence>MGKGPSHCVKVLIPDVNLLLNLQRYAYQSRLKMFSKMGKWFSSFEHRASEASGYGRGEGCSGVVLMPLSLAEKEGYSIRAVIRNSVVNQDGKTQRIGAPSASAQPAAIKTAYSQIGLPPWRNI</sequence>
<organism evidence="4 5">
    <name type="scientific">Emericellopsis atlantica</name>
    <dbReference type="NCBI Taxonomy" id="2614577"/>
    <lineage>
        <taxon>Eukaryota</taxon>
        <taxon>Fungi</taxon>
        <taxon>Dikarya</taxon>
        <taxon>Ascomycota</taxon>
        <taxon>Pezizomycotina</taxon>
        <taxon>Sordariomycetes</taxon>
        <taxon>Hypocreomycetidae</taxon>
        <taxon>Hypocreales</taxon>
        <taxon>Bionectriaceae</taxon>
        <taxon>Emericellopsis</taxon>
    </lineage>
</organism>
<dbReference type="GO" id="GO:0044550">
    <property type="term" value="P:secondary metabolite biosynthetic process"/>
    <property type="evidence" value="ECO:0007669"/>
    <property type="project" value="TreeGrafter"/>
</dbReference>
<name>A0A9P7ZSE5_9HYPO</name>
<gene>
    <name evidence="4" type="ORF">F5Z01DRAFT_672037</name>
</gene>
<protein>
    <submittedName>
        <fullName evidence="4">Beta-ketoacyl synthase</fullName>
    </submittedName>
</protein>
<dbReference type="GO" id="GO:0006633">
    <property type="term" value="P:fatty acid biosynthetic process"/>
    <property type="evidence" value="ECO:0007669"/>
    <property type="project" value="TreeGrafter"/>
</dbReference>
<evidence type="ECO:0000313" key="5">
    <source>
        <dbReference type="Proteomes" id="UP000887229"/>
    </source>
</evidence>
<dbReference type="Proteomes" id="UP000887229">
    <property type="component" value="Unassembled WGS sequence"/>
</dbReference>